<dbReference type="GO" id="GO:0045148">
    <property type="term" value="F:tripeptide aminopeptidase activity"/>
    <property type="evidence" value="ECO:0007669"/>
    <property type="project" value="InterPro"/>
</dbReference>
<dbReference type="GO" id="GO:0005829">
    <property type="term" value="C:cytosol"/>
    <property type="evidence" value="ECO:0007669"/>
    <property type="project" value="TreeGrafter"/>
</dbReference>
<dbReference type="SUPFAM" id="SSF55031">
    <property type="entry name" value="Bacterial exopeptidase dimerisation domain"/>
    <property type="match status" value="1"/>
</dbReference>
<proteinExistence type="inferred from homology"/>
<dbReference type="EMBL" id="OB676273">
    <property type="protein sequence ID" value="CAD7236056.1"/>
    <property type="molecule type" value="Genomic_DNA"/>
</dbReference>
<dbReference type="OrthoDB" id="25978at2759"/>
<dbReference type="PANTHER" id="PTHR42994">
    <property type="entry name" value="PEPTIDASE T"/>
    <property type="match status" value="1"/>
</dbReference>
<dbReference type="SUPFAM" id="SSF53187">
    <property type="entry name" value="Zn-dependent exopeptidases"/>
    <property type="match status" value="1"/>
</dbReference>
<feature type="region of interest" description="Disordered" evidence="9">
    <location>
        <begin position="361"/>
        <end position="380"/>
    </location>
</feature>
<keyword evidence="8" id="KW-0482">Metalloprotease</keyword>
<dbReference type="NCBIfam" id="NF003976">
    <property type="entry name" value="PRK05469.1"/>
    <property type="match status" value="1"/>
</dbReference>
<comment type="cofactor">
    <cofactor evidence="1">
        <name>Zn(2+)</name>
        <dbReference type="ChEBI" id="CHEBI:29105"/>
    </cofactor>
</comment>
<dbReference type="Gene3D" id="3.30.70.360">
    <property type="match status" value="1"/>
</dbReference>
<dbReference type="InterPro" id="IPR002933">
    <property type="entry name" value="Peptidase_M20"/>
</dbReference>
<keyword evidence="6" id="KW-0378">Hydrolase</keyword>
<evidence type="ECO:0000256" key="8">
    <source>
        <dbReference type="ARBA" id="ARBA00023049"/>
    </source>
</evidence>
<feature type="domain" description="Peptidase M20 dimerisation" evidence="10">
    <location>
        <begin position="214"/>
        <end position="310"/>
    </location>
</feature>
<evidence type="ECO:0000313" key="11">
    <source>
        <dbReference type="EMBL" id="CAD7236056.1"/>
    </source>
</evidence>
<evidence type="ECO:0000256" key="7">
    <source>
        <dbReference type="ARBA" id="ARBA00022833"/>
    </source>
</evidence>
<evidence type="ECO:0000256" key="9">
    <source>
        <dbReference type="SAM" id="MobiDB-lite"/>
    </source>
</evidence>
<protein>
    <recommendedName>
        <fullName evidence="10">Peptidase M20 dimerisation domain-containing protein</fullName>
    </recommendedName>
</protein>
<dbReference type="GO" id="GO:0006508">
    <property type="term" value="P:proteolysis"/>
    <property type="evidence" value="ECO:0007669"/>
    <property type="project" value="UniProtKB-KW"/>
</dbReference>
<dbReference type="PROSITE" id="PS00758">
    <property type="entry name" value="ARGE_DAPE_CPG2_1"/>
    <property type="match status" value="1"/>
</dbReference>
<dbReference type="InterPro" id="IPR001261">
    <property type="entry name" value="ArgE/DapE_CS"/>
</dbReference>
<evidence type="ECO:0000256" key="4">
    <source>
        <dbReference type="ARBA" id="ARBA00022670"/>
    </source>
</evidence>
<comment type="similarity">
    <text evidence="2">Belongs to the peptidase M20A family.</text>
</comment>
<accession>A0A7R8WQ65</accession>
<dbReference type="GO" id="GO:0008237">
    <property type="term" value="F:metallopeptidase activity"/>
    <property type="evidence" value="ECO:0007669"/>
    <property type="project" value="UniProtKB-KW"/>
</dbReference>
<sequence>MNPPAINSERLLERFLRYVQVDTRADEHSHEVPSTPGQLALGHLIVEELRAMGIHQVEQEGSGLVVATLPGNSDASAPVLAFNAHLDTSPECSGKGVKPIVHRHYDGQDIRLPDTGDVIPVAGNPDLAALAGHTIITASGKTLLGADAKSGVAIIVELAQTLLEHPDWPRPELRLFFTCDEEIGLGPHHVDVDKIAATVCYTYDGMGSDTIDTETFSADMATITLRGVNSHPSEGKGRMVNAIRAAGDFLAALPADLAPEASEGREGFIHPYVLEGSVAEAHIQCLLRDFDTAKLRDQEALLRRVLDDTLAARPGLKGEIAITRQYRNMADGLKKEPRAITLAQAAYRALGLDAELTSIRGGTDGSQFTENGLPTPNLAC</sequence>
<dbReference type="Pfam" id="PF01546">
    <property type="entry name" value="Peptidase_M20"/>
    <property type="match status" value="1"/>
</dbReference>
<dbReference type="InterPro" id="IPR011650">
    <property type="entry name" value="Peptidase_M20_dimer"/>
</dbReference>
<evidence type="ECO:0000256" key="1">
    <source>
        <dbReference type="ARBA" id="ARBA00001947"/>
    </source>
</evidence>
<evidence type="ECO:0000256" key="6">
    <source>
        <dbReference type="ARBA" id="ARBA00022801"/>
    </source>
</evidence>
<dbReference type="InterPro" id="IPR036264">
    <property type="entry name" value="Bact_exopeptidase_dim_dom"/>
</dbReference>
<dbReference type="GO" id="GO:0008270">
    <property type="term" value="F:zinc ion binding"/>
    <property type="evidence" value="ECO:0007669"/>
    <property type="project" value="InterPro"/>
</dbReference>
<keyword evidence="4" id="KW-0645">Protease</keyword>
<evidence type="ECO:0000256" key="5">
    <source>
        <dbReference type="ARBA" id="ARBA00022723"/>
    </source>
</evidence>
<evidence type="ECO:0000259" key="10">
    <source>
        <dbReference type="Pfam" id="PF07687"/>
    </source>
</evidence>
<dbReference type="PANTHER" id="PTHR42994:SF1">
    <property type="entry name" value="PEPTIDASE T"/>
    <property type="match status" value="1"/>
</dbReference>
<name>A0A7R8WQ65_9CRUS</name>
<keyword evidence="5" id="KW-0479">Metal-binding</keyword>
<gene>
    <name evidence="11" type="ORF">CTOB1V02_LOCUS13871</name>
</gene>
<dbReference type="NCBIfam" id="TIGR01882">
    <property type="entry name" value="peptidase-T"/>
    <property type="match status" value="1"/>
</dbReference>
<dbReference type="NCBIfam" id="NF009920">
    <property type="entry name" value="PRK13381.1"/>
    <property type="match status" value="1"/>
</dbReference>
<reference evidence="11" key="1">
    <citation type="submission" date="2020-11" db="EMBL/GenBank/DDBJ databases">
        <authorList>
            <person name="Tran Van P."/>
        </authorList>
    </citation>
    <scope>NUCLEOTIDE SEQUENCE</scope>
</reference>
<feature type="compositionally biased region" description="Polar residues" evidence="9">
    <location>
        <begin position="365"/>
        <end position="374"/>
    </location>
</feature>
<dbReference type="GO" id="GO:0006518">
    <property type="term" value="P:peptide metabolic process"/>
    <property type="evidence" value="ECO:0007669"/>
    <property type="project" value="InterPro"/>
</dbReference>
<dbReference type="Gene3D" id="3.40.630.10">
    <property type="entry name" value="Zn peptidases"/>
    <property type="match status" value="1"/>
</dbReference>
<evidence type="ECO:0000256" key="2">
    <source>
        <dbReference type="ARBA" id="ARBA00006247"/>
    </source>
</evidence>
<dbReference type="InterPro" id="IPR010161">
    <property type="entry name" value="Peptidase_M20B"/>
</dbReference>
<feature type="non-terminal residue" evidence="11">
    <location>
        <position position="380"/>
    </location>
</feature>
<dbReference type="Pfam" id="PF07687">
    <property type="entry name" value="M20_dimer"/>
    <property type="match status" value="1"/>
</dbReference>
<keyword evidence="7" id="KW-0862">Zinc</keyword>
<organism evidence="11">
    <name type="scientific">Cyprideis torosa</name>
    <dbReference type="NCBI Taxonomy" id="163714"/>
    <lineage>
        <taxon>Eukaryota</taxon>
        <taxon>Metazoa</taxon>
        <taxon>Ecdysozoa</taxon>
        <taxon>Arthropoda</taxon>
        <taxon>Crustacea</taxon>
        <taxon>Oligostraca</taxon>
        <taxon>Ostracoda</taxon>
        <taxon>Podocopa</taxon>
        <taxon>Podocopida</taxon>
        <taxon>Cytherocopina</taxon>
        <taxon>Cytheroidea</taxon>
        <taxon>Cytherideidae</taxon>
        <taxon>Cyprideis</taxon>
    </lineage>
</organism>
<evidence type="ECO:0000256" key="3">
    <source>
        <dbReference type="ARBA" id="ARBA00009692"/>
    </source>
</evidence>
<comment type="similarity">
    <text evidence="3">Belongs to the peptidase M20B family.</text>
</comment>
<dbReference type="AlphaFoldDB" id="A0A7R8WQ65"/>